<feature type="region of interest" description="Disordered" evidence="1">
    <location>
        <begin position="188"/>
        <end position="218"/>
    </location>
</feature>
<evidence type="ECO:0000313" key="3">
    <source>
        <dbReference type="Proteomes" id="UP001391051"/>
    </source>
</evidence>
<gene>
    <name evidence="2" type="ORF">PG986_005804</name>
</gene>
<feature type="region of interest" description="Disordered" evidence="1">
    <location>
        <begin position="113"/>
        <end position="161"/>
    </location>
</feature>
<dbReference type="RefSeq" id="XP_066701888.1">
    <property type="nucleotide sequence ID" value="XM_066842026.1"/>
</dbReference>
<reference evidence="2 3" key="1">
    <citation type="submission" date="2023-01" db="EMBL/GenBank/DDBJ databases">
        <title>Analysis of 21 Apiospora genomes using comparative genomics revels a genus with tremendous synthesis potential of carbohydrate active enzymes and secondary metabolites.</title>
        <authorList>
            <person name="Sorensen T."/>
        </authorList>
    </citation>
    <scope>NUCLEOTIDE SEQUENCE [LARGE SCALE GENOMIC DNA]</scope>
    <source>
        <strain evidence="2 3">CBS 24483</strain>
    </source>
</reference>
<name>A0ABR1QIL6_9PEZI</name>
<keyword evidence="3" id="KW-1185">Reference proteome</keyword>
<comment type="caution">
    <text evidence="2">The sequence shown here is derived from an EMBL/GenBank/DDBJ whole genome shotgun (WGS) entry which is preliminary data.</text>
</comment>
<dbReference type="GeneID" id="92075088"/>
<dbReference type="Proteomes" id="UP001391051">
    <property type="component" value="Unassembled WGS sequence"/>
</dbReference>
<proteinExistence type="predicted"/>
<accession>A0ABR1QIL6</accession>
<dbReference type="EMBL" id="JAQQWE010000004">
    <property type="protein sequence ID" value="KAK7956582.1"/>
    <property type="molecule type" value="Genomic_DNA"/>
</dbReference>
<feature type="compositionally biased region" description="Low complexity" evidence="1">
    <location>
        <begin position="123"/>
        <end position="149"/>
    </location>
</feature>
<organism evidence="2 3">
    <name type="scientific">Apiospora aurea</name>
    <dbReference type="NCBI Taxonomy" id="335848"/>
    <lineage>
        <taxon>Eukaryota</taxon>
        <taxon>Fungi</taxon>
        <taxon>Dikarya</taxon>
        <taxon>Ascomycota</taxon>
        <taxon>Pezizomycotina</taxon>
        <taxon>Sordariomycetes</taxon>
        <taxon>Xylariomycetidae</taxon>
        <taxon>Amphisphaeriales</taxon>
        <taxon>Apiosporaceae</taxon>
        <taxon>Apiospora</taxon>
    </lineage>
</organism>
<feature type="compositionally biased region" description="Basic residues" evidence="1">
    <location>
        <begin position="151"/>
        <end position="161"/>
    </location>
</feature>
<evidence type="ECO:0000256" key="1">
    <source>
        <dbReference type="SAM" id="MobiDB-lite"/>
    </source>
</evidence>
<protein>
    <submittedName>
        <fullName evidence="2">Uncharacterized protein</fullName>
    </submittedName>
</protein>
<sequence>MCIATQYVYQCYGCHSTVIKDLHHGPRYPCPQAMTIGPGPGRGVPLLGYCPSGLVWTSQRRRCCDDIDPRAANTKDDEAYRYFLLRSEKFCLWCEVQNEVRRLGIHAESEVLDPPAAADPNSRPRTSVPTTSPAPPSSTRSSAAASGKSGKSGKKRISAKVKSRPKIACGCYTYKYWGEEDHRRYHLRQEEEARSKAKPVCDSDSDSDDNEDEGGAPL</sequence>
<feature type="compositionally biased region" description="Acidic residues" evidence="1">
    <location>
        <begin position="203"/>
        <end position="218"/>
    </location>
</feature>
<evidence type="ECO:0000313" key="2">
    <source>
        <dbReference type="EMBL" id="KAK7956582.1"/>
    </source>
</evidence>
<feature type="compositionally biased region" description="Basic and acidic residues" evidence="1">
    <location>
        <begin position="188"/>
        <end position="201"/>
    </location>
</feature>